<evidence type="ECO:0000313" key="6">
    <source>
        <dbReference type="Proteomes" id="UP001240697"/>
    </source>
</evidence>
<feature type="domain" description="Glutaredoxin" evidence="3">
    <location>
        <begin position="84"/>
        <end position="141"/>
    </location>
</feature>
<dbReference type="EMBL" id="CP125947">
    <property type="protein sequence ID" value="WHS67696.1"/>
    <property type="molecule type" value="Genomic_DNA"/>
</dbReference>
<protein>
    <submittedName>
        <fullName evidence="5">Glutaredoxin family protein</fullName>
    </submittedName>
</protein>
<feature type="compositionally biased region" description="Low complexity" evidence="1">
    <location>
        <begin position="171"/>
        <end position="212"/>
    </location>
</feature>
<evidence type="ECO:0000259" key="4">
    <source>
        <dbReference type="Pfam" id="PF13511"/>
    </source>
</evidence>
<evidence type="ECO:0000313" key="5">
    <source>
        <dbReference type="EMBL" id="WHS67696.1"/>
    </source>
</evidence>
<feature type="domain" description="DUF4124" evidence="4">
    <location>
        <begin position="20"/>
        <end position="64"/>
    </location>
</feature>
<feature type="chain" id="PRO_5047155906" evidence="2">
    <location>
        <begin position="29"/>
        <end position="220"/>
    </location>
</feature>
<dbReference type="Gene3D" id="3.40.30.10">
    <property type="entry name" value="Glutaredoxin"/>
    <property type="match status" value="1"/>
</dbReference>
<dbReference type="Pfam" id="PF00462">
    <property type="entry name" value="Glutaredoxin"/>
    <property type="match status" value="1"/>
</dbReference>
<dbReference type="Pfam" id="PF13511">
    <property type="entry name" value="DUF4124"/>
    <property type="match status" value="1"/>
</dbReference>
<dbReference type="CDD" id="cd02976">
    <property type="entry name" value="NrdH"/>
    <property type="match status" value="1"/>
</dbReference>
<dbReference type="InterPro" id="IPR025392">
    <property type="entry name" value="DUF4124"/>
</dbReference>
<keyword evidence="6" id="KW-1185">Reference proteome</keyword>
<reference evidence="5 6" key="1">
    <citation type="submission" date="2023-05" db="EMBL/GenBank/DDBJ databases">
        <authorList>
            <person name="Yin Y."/>
            <person name="Lu Z."/>
        </authorList>
    </citation>
    <scope>NUCLEOTIDE SEQUENCE [LARGE SCALE GENOMIC DNA]</scope>
    <source>
        <strain evidence="5 6">ZM22</strain>
    </source>
</reference>
<name>A0ABY8SYD1_9BURK</name>
<feature type="region of interest" description="Disordered" evidence="1">
    <location>
        <begin position="46"/>
        <end position="67"/>
    </location>
</feature>
<sequence>MSRSHSCSVLSAALVMACVSLMASAAQAQGVYRIVGPDGRVTFSDRAPTAAQAQPSAPPASPNAAHTDSALPYALRQSAERYPVMLYSSKDCEPCDEAREYLRGRGIPFGERTIETSADMTALKKLSGQDSLPFATIGSQHLKGFAADNWSQYLNAAGYPTQSKLPRGYQAAAARPLTTPAPAPATAAKDPAPQRPAVPQAPATPQPGTRTADNPAGLRF</sequence>
<dbReference type="PROSITE" id="PS51354">
    <property type="entry name" value="GLUTAREDOXIN_2"/>
    <property type="match status" value="1"/>
</dbReference>
<dbReference type="RefSeq" id="WP_283488722.1">
    <property type="nucleotide sequence ID" value="NZ_CP125947.1"/>
</dbReference>
<dbReference type="Proteomes" id="UP001240697">
    <property type="component" value="Chromosome"/>
</dbReference>
<evidence type="ECO:0000256" key="2">
    <source>
        <dbReference type="SAM" id="SignalP"/>
    </source>
</evidence>
<dbReference type="PROSITE" id="PS51257">
    <property type="entry name" value="PROKAR_LIPOPROTEIN"/>
    <property type="match status" value="1"/>
</dbReference>
<evidence type="ECO:0000256" key="1">
    <source>
        <dbReference type="SAM" id="MobiDB-lite"/>
    </source>
</evidence>
<dbReference type="InterPro" id="IPR002109">
    <property type="entry name" value="Glutaredoxin"/>
</dbReference>
<organism evidence="5 6">
    <name type="scientific">Comamonas resistens</name>
    <dbReference type="NCBI Taxonomy" id="3046670"/>
    <lineage>
        <taxon>Bacteria</taxon>
        <taxon>Pseudomonadati</taxon>
        <taxon>Pseudomonadota</taxon>
        <taxon>Betaproteobacteria</taxon>
        <taxon>Burkholderiales</taxon>
        <taxon>Comamonadaceae</taxon>
        <taxon>Comamonas</taxon>
    </lineage>
</organism>
<feature type="signal peptide" evidence="2">
    <location>
        <begin position="1"/>
        <end position="28"/>
    </location>
</feature>
<gene>
    <name evidence="5" type="ORF">QMY55_11515</name>
</gene>
<evidence type="ECO:0000259" key="3">
    <source>
        <dbReference type="Pfam" id="PF00462"/>
    </source>
</evidence>
<proteinExistence type="predicted"/>
<feature type="region of interest" description="Disordered" evidence="1">
    <location>
        <begin position="167"/>
        <end position="220"/>
    </location>
</feature>
<keyword evidence="2" id="KW-0732">Signal</keyword>
<dbReference type="SUPFAM" id="SSF52833">
    <property type="entry name" value="Thioredoxin-like"/>
    <property type="match status" value="1"/>
</dbReference>
<accession>A0ABY8SYD1</accession>
<dbReference type="InterPro" id="IPR036249">
    <property type="entry name" value="Thioredoxin-like_sf"/>
</dbReference>